<name>A0A2C9ZTQ5_9BACT</name>
<sequence length="374" mass="41800">MINTMEKHIWSHFFEDQNIRFPEQPKLIDGISVYDAPYGLGLQFRGGPDKLVLRGKSSSALFSSLSHLLDGKNTLASIFDVTRPDFDINEVATMLKILHSYNLLADGLHYDVQATPAETDPWKLQKDYYKRVIGKTAYNKSATSVVSSIDNAKVLLIASENLAPVFVYNLKLAGFKHIGLNYIRTEGGVTLPSSESEADLMTYTDITDLNEPGLRNELAKRIDDYHYVLVGLENPSINFVQQLNEFCKIKNKKVLFVLSKDNHFEIGPYFVPNSTACYNCSILRQNSYKEDAIFDKVHSQHLHDTEQKVDTAIKGVDLVSASAAVGYAVSELSKIVSKLSKPNLINRVVDYDFLNGTIDNIHLMPVPGCPVCSN</sequence>
<dbReference type="Gene3D" id="3.40.50.720">
    <property type="entry name" value="NAD(P)-binding Rossmann-like Domain"/>
    <property type="match status" value="1"/>
</dbReference>
<reference evidence="1 2" key="1">
    <citation type="submission" date="2017-01" db="EMBL/GenBank/DDBJ databases">
        <title>A new Hymenobacter.</title>
        <authorList>
            <person name="Liang Y."/>
            <person name="Feng F."/>
        </authorList>
    </citation>
    <scope>NUCLEOTIDE SEQUENCE [LARGE SCALE GENOMIC DNA]</scope>
    <source>
        <strain evidence="1">MIMBbqt21</strain>
    </source>
</reference>
<gene>
    <name evidence="1" type="ORF">BXP70_28255</name>
</gene>
<dbReference type="AlphaFoldDB" id="A0A2C9ZTQ5"/>
<comment type="caution">
    <text evidence="1">The sequence shown here is derived from an EMBL/GenBank/DDBJ whole genome shotgun (WGS) entry which is preliminary data.</text>
</comment>
<dbReference type="InterPro" id="IPR022291">
    <property type="entry name" value="Bacteriocin_synth_cyclodeHase"/>
</dbReference>
<dbReference type="InterPro" id="IPR035985">
    <property type="entry name" value="Ubiquitin-activating_enz"/>
</dbReference>
<dbReference type="Proteomes" id="UP000194873">
    <property type="component" value="Unassembled WGS sequence"/>
</dbReference>
<dbReference type="EMBL" id="MTSE01000057">
    <property type="protein sequence ID" value="OUJ68014.1"/>
    <property type="molecule type" value="Genomic_DNA"/>
</dbReference>
<keyword evidence="2" id="KW-1185">Reference proteome</keyword>
<dbReference type="OrthoDB" id="2379922at2"/>
<dbReference type="NCBIfam" id="TIGR03882">
    <property type="entry name" value="cyclo_dehyd_2"/>
    <property type="match status" value="1"/>
</dbReference>
<evidence type="ECO:0008006" key="3">
    <source>
        <dbReference type="Google" id="ProtNLM"/>
    </source>
</evidence>
<dbReference type="SUPFAM" id="SSF69572">
    <property type="entry name" value="Activating enzymes of the ubiquitin-like proteins"/>
    <property type="match status" value="1"/>
</dbReference>
<proteinExistence type="predicted"/>
<dbReference type="GO" id="GO:0008641">
    <property type="term" value="F:ubiquitin-like modifier activating enzyme activity"/>
    <property type="evidence" value="ECO:0007669"/>
    <property type="project" value="InterPro"/>
</dbReference>
<evidence type="ECO:0000313" key="1">
    <source>
        <dbReference type="EMBL" id="OUJ68014.1"/>
    </source>
</evidence>
<evidence type="ECO:0000313" key="2">
    <source>
        <dbReference type="Proteomes" id="UP000194873"/>
    </source>
</evidence>
<protein>
    <recommendedName>
        <fullName evidence="3">THIF-type NAD/FAD binding fold domain-containing protein</fullName>
    </recommendedName>
</protein>
<accession>A0A2C9ZTQ5</accession>
<organism evidence="1 2">
    <name type="scientific">Hymenobacter crusticola</name>
    <dbReference type="NCBI Taxonomy" id="1770526"/>
    <lineage>
        <taxon>Bacteria</taxon>
        <taxon>Pseudomonadati</taxon>
        <taxon>Bacteroidota</taxon>
        <taxon>Cytophagia</taxon>
        <taxon>Cytophagales</taxon>
        <taxon>Hymenobacteraceae</taxon>
        <taxon>Hymenobacter</taxon>
    </lineage>
</organism>